<name>A0AAV1I210_9CHLO</name>
<keyword evidence="3" id="KW-1185">Reference proteome</keyword>
<dbReference type="EMBL" id="CAUYUE010000005">
    <property type="protein sequence ID" value="CAK0773495.1"/>
    <property type="molecule type" value="Genomic_DNA"/>
</dbReference>
<gene>
    <name evidence="2" type="ORF">CVIRNUC_004071</name>
</gene>
<proteinExistence type="predicted"/>
<feature type="compositionally biased region" description="Basic and acidic residues" evidence="1">
    <location>
        <begin position="17"/>
        <end position="27"/>
    </location>
</feature>
<evidence type="ECO:0000313" key="2">
    <source>
        <dbReference type="EMBL" id="CAK0773495.1"/>
    </source>
</evidence>
<dbReference type="AlphaFoldDB" id="A0AAV1I210"/>
<evidence type="ECO:0000313" key="3">
    <source>
        <dbReference type="Proteomes" id="UP001314263"/>
    </source>
</evidence>
<sequence length="117" mass="12829">MEQLEQVLKDATATNKRNSEALDEHGQRSDALLAQIGHLQQLVQSNHSGLSDEGKKARIAPGTTFKDNGPQKLYSRTLPLVEGLEAVEAQAALMVANPTPEGIERLYETVQSGEHRR</sequence>
<comment type="caution">
    <text evidence="2">The sequence shown here is derived from an EMBL/GenBank/DDBJ whole genome shotgun (WGS) entry which is preliminary data.</text>
</comment>
<organism evidence="2 3">
    <name type="scientific">Coccomyxa viridis</name>
    <dbReference type="NCBI Taxonomy" id="1274662"/>
    <lineage>
        <taxon>Eukaryota</taxon>
        <taxon>Viridiplantae</taxon>
        <taxon>Chlorophyta</taxon>
        <taxon>core chlorophytes</taxon>
        <taxon>Trebouxiophyceae</taxon>
        <taxon>Trebouxiophyceae incertae sedis</taxon>
        <taxon>Coccomyxaceae</taxon>
        <taxon>Coccomyxa</taxon>
    </lineage>
</organism>
<dbReference type="Proteomes" id="UP001314263">
    <property type="component" value="Unassembled WGS sequence"/>
</dbReference>
<reference evidence="2 3" key="1">
    <citation type="submission" date="2023-10" db="EMBL/GenBank/DDBJ databases">
        <authorList>
            <person name="Maclean D."/>
            <person name="Macfadyen A."/>
        </authorList>
    </citation>
    <scope>NUCLEOTIDE SEQUENCE [LARGE SCALE GENOMIC DNA]</scope>
</reference>
<accession>A0AAV1I210</accession>
<protein>
    <submittedName>
        <fullName evidence="2">Uncharacterized protein</fullName>
    </submittedName>
</protein>
<feature type="region of interest" description="Disordered" evidence="1">
    <location>
        <begin position="1"/>
        <end position="27"/>
    </location>
</feature>
<evidence type="ECO:0000256" key="1">
    <source>
        <dbReference type="SAM" id="MobiDB-lite"/>
    </source>
</evidence>